<dbReference type="SUPFAM" id="SSF48452">
    <property type="entry name" value="TPR-like"/>
    <property type="match status" value="1"/>
</dbReference>
<gene>
    <name evidence="1" type="ORF">G3M78_04450</name>
</gene>
<protein>
    <submittedName>
        <fullName evidence="1">Tetratricopeptide repeat protein</fullName>
    </submittedName>
</protein>
<evidence type="ECO:0000313" key="1">
    <source>
        <dbReference type="EMBL" id="QPJ64680.1"/>
    </source>
</evidence>
<dbReference type="Gene3D" id="1.25.40.10">
    <property type="entry name" value="Tetratricopeptide repeat domain"/>
    <property type="match status" value="1"/>
</dbReference>
<dbReference type="AlphaFoldDB" id="A0A7T0G2T7"/>
<name>A0A7T0G2T7_9BACT</name>
<sequence length="232" mass="26271">MTESMIADLEKKLEESLSGSDRYEQFKAHTALGQAHQSGRNFSSALNSFRKANQIIEDYGNNSEDQLIALANLGSVYWEMAQLKKSMDLLEMGLLLTNNMANVSLRSQFLAMIGISYWRQLDWNTAFLKFERARRNCPDKNLDAMREGLQLFQGSWGRGVDTLNNRLQMSRNRGDKEKVLLAGFSLLPLLLFTGKKNEIAPLLTEIQPLAESFSKADILEAIPRFQKLMGIS</sequence>
<dbReference type="KEGG" id="nva:G3M78_04450"/>
<dbReference type="Proteomes" id="UP000594464">
    <property type="component" value="Chromosome"/>
</dbReference>
<reference evidence="2" key="1">
    <citation type="submission" date="2020-02" db="EMBL/GenBank/DDBJ databases">
        <title>Genomic and physiological characterization of two novel Nitrospinaceae genera.</title>
        <authorList>
            <person name="Mueller A.J."/>
            <person name="Jung M.-Y."/>
            <person name="Strachan C.R."/>
            <person name="Herbold C.W."/>
            <person name="Kirkegaard R.H."/>
            <person name="Daims H."/>
        </authorList>
    </citation>
    <scope>NUCLEOTIDE SEQUENCE [LARGE SCALE GENOMIC DNA]</scope>
</reference>
<dbReference type="SMART" id="SM00028">
    <property type="entry name" value="TPR"/>
    <property type="match status" value="3"/>
</dbReference>
<evidence type="ECO:0000313" key="2">
    <source>
        <dbReference type="Proteomes" id="UP000594464"/>
    </source>
</evidence>
<proteinExistence type="predicted"/>
<dbReference type="InterPro" id="IPR011990">
    <property type="entry name" value="TPR-like_helical_dom_sf"/>
</dbReference>
<accession>A0A7T0G2T7</accession>
<dbReference type="InterPro" id="IPR019734">
    <property type="entry name" value="TPR_rpt"/>
</dbReference>
<organism evidence="1 2">
    <name type="scientific">Candidatus Nitrohelix vancouverensis</name>
    <dbReference type="NCBI Taxonomy" id="2705534"/>
    <lineage>
        <taxon>Bacteria</taxon>
        <taxon>Pseudomonadati</taxon>
        <taxon>Nitrospinota/Tectimicrobiota group</taxon>
        <taxon>Nitrospinota</taxon>
        <taxon>Nitrospinia</taxon>
        <taxon>Nitrospinales</taxon>
        <taxon>Nitrospinaceae</taxon>
        <taxon>Candidatus Nitrohelix</taxon>
    </lineage>
</organism>
<dbReference type="EMBL" id="CP048620">
    <property type="protein sequence ID" value="QPJ64680.1"/>
    <property type="molecule type" value="Genomic_DNA"/>
</dbReference>